<gene>
    <name evidence="1" type="ORF">GCM10009067_40810</name>
</gene>
<evidence type="ECO:0000313" key="1">
    <source>
        <dbReference type="EMBL" id="GGK84467.1"/>
    </source>
</evidence>
<organism evidence="1 2">
    <name type="scientific">Haloarcula sebkhae</name>
    <dbReference type="NCBI Taxonomy" id="932660"/>
    <lineage>
        <taxon>Archaea</taxon>
        <taxon>Methanobacteriati</taxon>
        <taxon>Methanobacteriota</taxon>
        <taxon>Stenosarchaea group</taxon>
        <taxon>Halobacteria</taxon>
        <taxon>Halobacteriales</taxon>
        <taxon>Haloarculaceae</taxon>
        <taxon>Haloarcula</taxon>
    </lineage>
</organism>
<protein>
    <submittedName>
        <fullName evidence="1">Uncharacterized protein</fullName>
    </submittedName>
</protein>
<name>A0A830EQA5_9EURY</name>
<proteinExistence type="predicted"/>
<sequence>MYEDHELTPVNDSQRRVKVRKLRAYDLVSYTGENRHGEYVTTDADVESDVELLLPTEAV</sequence>
<reference evidence="1" key="2">
    <citation type="submission" date="2020-09" db="EMBL/GenBank/DDBJ databases">
        <authorList>
            <person name="Sun Q."/>
            <person name="Ohkuma M."/>
        </authorList>
    </citation>
    <scope>NUCLEOTIDE SEQUENCE</scope>
    <source>
        <strain evidence="1">JCM 19018</strain>
    </source>
</reference>
<dbReference type="EMBL" id="BMPD01000012">
    <property type="protein sequence ID" value="GGK84467.1"/>
    <property type="molecule type" value="Genomic_DNA"/>
</dbReference>
<dbReference type="AlphaFoldDB" id="A0A830EQA5"/>
<reference evidence="1" key="1">
    <citation type="journal article" date="2014" name="Int. J. Syst. Evol. Microbiol.">
        <title>Complete genome sequence of Corynebacterium casei LMG S-19264T (=DSM 44701T), isolated from a smear-ripened cheese.</title>
        <authorList>
            <consortium name="US DOE Joint Genome Institute (JGI-PGF)"/>
            <person name="Walter F."/>
            <person name="Albersmeier A."/>
            <person name="Kalinowski J."/>
            <person name="Ruckert C."/>
        </authorList>
    </citation>
    <scope>NUCLEOTIDE SEQUENCE</scope>
    <source>
        <strain evidence="1">JCM 19018</strain>
    </source>
</reference>
<dbReference type="Proteomes" id="UP000614221">
    <property type="component" value="Unassembled WGS sequence"/>
</dbReference>
<comment type="caution">
    <text evidence="1">The sequence shown here is derived from an EMBL/GenBank/DDBJ whole genome shotgun (WGS) entry which is preliminary data.</text>
</comment>
<accession>A0A830EQA5</accession>
<evidence type="ECO:0000313" key="2">
    <source>
        <dbReference type="Proteomes" id="UP000614221"/>
    </source>
</evidence>